<evidence type="ECO:0000313" key="1">
    <source>
        <dbReference type="EMBL" id="OIQ78750.1"/>
    </source>
</evidence>
<accession>A0A1J5Q514</accession>
<dbReference type="InterPro" id="IPR010260">
    <property type="entry name" value="AlpA"/>
</dbReference>
<dbReference type="Pfam" id="PF05930">
    <property type="entry name" value="Phage_AlpA"/>
    <property type="match status" value="1"/>
</dbReference>
<organism evidence="1">
    <name type="scientific">mine drainage metagenome</name>
    <dbReference type="NCBI Taxonomy" id="410659"/>
    <lineage>
        <taxon>unclassified sequences</taxon>
        <taxon>metagenomes</taxon>
        <taxon>ecological metagenomes</taxon>
    </lineage>
</organism>
<sequence length="68" mass="7907">MNTRQLPVGVGRHEVLWTCRDVADFLVLSYSHVRNRIIHEPSFPRPRRLGGRIQRWVAAEVKEWAGVS</sequence>
<proteinExistence type="predicted"/>
<reference evidence="1" key="1">
    <citation type="submission" date="2016-10" db="EMBL/GenBank/DDBJ databases">
        <title>Sequence of Gallionella enrichment culture.</title>
        <authorList>
            <person name="Poehlein A."/>
            <person name="Muehling M."/>
            <person name="Daniel R."/>
        </authorList>
    </citation>
    <scope>NUCLEOTIDE SEQUENCE</scope>
</reference>
<protein>
    <submittedName>
        <fullName evidence="1">Prophage CP4-57 regulatory protein (AlpA)</fullName>
    </submittedName>
</protein>
<dbReference type="AlphaFoldDB" id="A0A1J5Q514"/>
<dbReference type="EMBL" id="MLJW01001342">
    <property type="protein sequence ID" value="OIQ78750.1"/>
    <property type="molecule type" value="Genomic_DNA"/>
</dbReference>
<gene>
    <name evidence="1" type="ORF">GALL_395320</name>
</gene>
<comment type="caution">
    <text evidence="1">The sequence shown here is derived from an EMBL/GenBank/DDBJ whole genome shotgun (WGS) entry which is preliminary data.</text>
</comment>
<name>A0A1J5Q514_9ZZZZ</name>